<protein>
    <submittedName>
        <fullName evidence="1">Uncharacterized protein</fullName>
    </submittedName>
</protein>
<accession>A0A3D8LAV9</accession>
<dbReference type="OrthoDB" id="893951at2"/>
<dbReference type="EMBL" id="QRGR01000014">
    <property type="protein sequence ID" value="RDV14528.1"/>
    <property type="molecule type" value="Genomic_DNA"/>
</dbReference>
<gene>
    <name evidence="1" type="ORF">DXT99_14095</name>
</gene>
<evidence type="ECO:0000313" key="2">
    <source>
        <dbReference type="Proteomes" id="UP000256708"/>
    </source>
</evidence>
<dbReference type="Proteomes" id="UP000256708">
    <property type="component" value="Unassembled WGS sequence"/>
</dbReference>
<reference evidence="2" key="1">
    <citation type="submission" date="2018-08" db="EMBL/GenBank/DDBJ databases">
        <authorList>
            <person name="Liu Z.-W."/>
            <person name="Du Z.-J."/>
        </authorList>
    </citation>
    <scope>NUCLEOTIDE SEQUENCE [LARGE SCALE GENOMIC DNA]</scope>
    <source>
        <strain evidence="2">H4X</strain>
    </source>
</reference>
<evidence type="ECO:0000313" key="1">
    <source>
        <dbReference type="EMBL" id="RDV14528.1"/>
    </source>
</evidence>
<sequence length="138" mass="15972">MEITKVDKKLSRKGWKFMSDSKPSDKVMGKAVWAYSPNPTGAIAWCVLYYNDTSPSRILYNAYAGNAVQKIHKKMRLRKLLPVSEGNTLEGVEQLEYYADYPENKYVLRLLKYQQFGFSGVKIFEKADYEKARENGRL</sequence>
<proteinExistence type="predicted"/>
<dbReference type="AlphaFoldDB" id="A0A3D8LAV9"/>
<keyword evidence="2" id="KW-1185">Reference proteome</keyword>
<dbReference type="RefSeq" id="WP_115566207.1">
    <property type="nucleotide sequence ID" value="NZ_QRGR01000014.1"/>
</dbReference>
<comment type="caution">
    <text evidence="1">The sequence shown here is derived from an EMBL/GenBank/DDBJ whole genome shotgun (WGS) entry which is preliminary data.</text>
</comment>
<name>A0A3D8LAV9_9BACT</name>
<organism evidence="1 2">
    <name type="scientific">Pontibacter diazotrophicus</name>
    <dbReference type="NCBI Taxonomy" id="1400979"/>
    <lineage>
        <taxon>Bacteria</taxon>
        <taxon>Pseudomonadati</taxon>
        <taxon>Bacteroidota</taxon>
        <taxon>Cytophagia</taxon>
        <taxon>Cytophagales</taxon>
        <taxon>Hymenobacteraceae</taxon>
        <taxon>Pontibacter</taxon>
    </lineage>
</organism>